<dbReference type="OrthoDB" id="677818at2"/>
<organism evidence="1 2">
    <name type="scientific">Flexibacter flexilis DSM 6793</name>
    <dbReference type="NCBI Taxonomy" id="927664"/>
    <lineage>
        <taxon>Bacteria</taxon>
        <taxon>Pseudomonadati</taxon>
        <taxon>Bacteroidota</taxon>
        <taxon>Cytophagia</taxon>
        <taxon>Cytophagales</taxon>
        <taxon>Flexibacteraceae</taxon>
        <taxon>Flexibacter</taxon>
    </lineage>
</organism>
<proteinExistence type="predicted"/>
<evidence type="ECO:0000313" key="1">
    <source>
        <dbReference type="EMBL" id="SFB74439.1"/>
    </source>
</evidence>
<dbReference type="EMBL" id="FOLE01000001">
    <property type="protein sequence ID" value="SFB74439.1"/>
    <property type="molecule type" value="Genomic_DNA"/>
</dbReference>
<gene>
    <name evidence="1" type="ORF">SAMN05421780_101228</name>
</gene>
<name>A0A1I1DHJ5_9BACT</name>
<reference evidence="1 2" key="1">
    <citation type="submission" date="2016-10" db="EMBL/GenBank/DDBJ databases">
        <authorList>
            <person name="de Groot N.N."/>
        </authorList>
    </citation>
    <scope>NUCLEOTIDE SEQUENCE [LARGE SCALE GENOMIC DNA]</scope>
    <source>
        <strain evidence="1 2">DSM 6793</strain>
    </source>
</reference>
<keyword evidence="2" id="KW-1185">Reference proteome</keyword>
<dbReference type="RefSeq" id="WP_091505961.1">
    <property type="nucleotide sequence ID" value="NZ_FOLE01000001.1"/>
</dbReference>
<evidence type="ECO:0000313" key="2">
    <source>
        <dbReference type="Proteomes" id="UP000199514"/>
    </source>
</evidence>
<sequence length="99" mass="10988">MEDNTNILVFGANADILEVLHRVINNQTQWKAQTIQPDVDAWPVGLPNLKLVLLSSGLTEAQEQHIRQTVQTQWPAVPVVQHYGGGSGLLFGELKQYLS</sequence>
<dbReference type="Proteomes" id="UP000199514">
    <property type="component" value="Unassembled WGS sequence"/>
</dbReference>
<dbReference type="AlphaFoldDB" id="A0A1I1DHJ5"/>
<dbReference type="STRING" id="927664.SAMN05421780_101228"/>
<accession>A0A1I1DHJ5</accession>
<protein>
    <submittedName>
        <fullName evidence="1">Uncharacterized protein</fullName>
    </submittedName>
</protein>